<evidence type="ECO:0000313" key="2">
    <source>
        <dbReference type="Proteomes" id="UP001642260"/>
    </source>
</evidence>
<proteinExistence type="predicted"/>
<dbReference type="Proteomes" id="UP001642260">
    <property type="component" value="Unassembled WGS sequence"/>
</dbReference>
<comment type="caution">
    <text evidence="1">The sequence shown here is derived from an EMBL/GenBank/DDBJ whole genome shotgun (WGS) entry which is preliminary data.</text>
</comment>
<reference evidence="1 2" key="1">
    <citation type="submission" date="2022-03" db="EMBL/GenBank/DDBJ databases">
        <authorList>
            <person name="Macdonald S."/>
            <person name="Ahmed S."/>
            <person name="Newling K."/>
        </authorList>
    </citation>
    <scope>NUCLEOTIDE SEQUENCE [LARGE SCALE GENOMIC DNA]</scope>
</reference>
<evidence type="ECO:0000313" key="1">
    <source>
        <dbReference type="EMBL" id="CAH8315967.1"/>
    </source>
</evidence>
<accession>A0ABC8J789</accession>
<organism evidence="1 2">
    <name type="scientific">Eruca vesicaria subsp. sativa</name>
    <name type="common">Garden rocket</name>
    <name type="synonym">Eruca sativa</name>
    <dbReference type="NCBI Taxonomy" id="29727"/>
    <lineage>
        <taxon>Eukaryota</taxon>
        <taxon>Viridiplantae</taxon>
        <taxon>Streptophyta</taxon>
        <taxon>Embryophyta</taxon>
        <taxon>Tracheophyta</taxon>
        <taxon>Spermatophyta</taxon>
        <taxon>Magnoliopsida</taxon>
        <taxon>eudicotyledons</taxon>
        <taxon>Gunneridae</taxon>
        <taxon>Pentapetalae</taxon>
        <taxon>rosids</taxon>
        <taxon>malvids</taxon>
        <taxon>Brassicales</taxon>
        <taxon>Brassicaceae</taxon>
        <taxon>Brassiceae</taxon>
        <taxon>Eruca</taxon>
    </lineage>
</organism>
<gene>
    <name evidence="1" type="ORF">ERUC_LOCUS7559</name>
</gene>
<dbReference type="EMBL" id="CAKOAT010083821">
    <property type="protein sequence ID" value="CAH8315967.1"/>
    <property type="molecule type" value="Genomic_DNA"/>
</dbReference>
<name>A0ABC8J789_ERUVS</name>
<dbReference type="InterPro" id="IPR003690">
    <property type="entry name" value="MTERF"/>
</dbReference>
<keyword evidence="2" id="KW-1185">Reference proteome</keyword>
<dbReference type="AlphaFoldDB" id="A0ABC8J789"/>
<sequence length="70" mass="7506">MDSLIAEAAAFGEDGNENSTIITVYPQVLIIADSLGPKRQFLKSRGASVFELAEVLSKVPKILGSKKTKL</sequence>
<dbReference type="Pfam" id="PF02536">
    <property type="entry name" value="mTERF"/>
    <property type="match status" value="1"/>
</dbReference>
<protein>
    <submittedName>
        <fullName evidence="1">Uncharacterized protein</fullName>
    </submittedName>
</protein>